<dbReference type="Proteomes" id="UP000646827">
    <property type="component" value="Unassembled WGS sequence"/>
</dbReference>
<gene>
    <name evidence="4" type="ORF">INT45_010347</name>
</gene>
<evidence type="ECO:0000313" key="5">
    <source>
        <dbReference type="Proteomes" id="UP000646827"/>
    </source>
</evidence>
<evidence type="ECO:0000256" key="1">
    <source>
        <dbReference type="ARBA" id="ARBA00022723"/>
    </source>
</evidence>
<dbReference type="GO" id="GO:0046872">
    <property type="term" value="F:metal ion binding"/>
    <property type="evidence" value="ECO:0007669"/>
    <property type="project" value="UniProtKB-KW"/>
</dbReference>
<proteinExistence type="predicted"/>
<evidence type="ECO:0000256" key="2">
    <source>
        <dbReference type="ARBA" id="ARBA00022837"/>
    </source>
</evidence>
<dbReference type="PRINTS" id="PR00360">
    <property type="entry name" value="C2DOMAIN"/>
</dbReference>
<evidence type="ECO:0000259" key="3">
    <source>
        <dbReference type="PROSITE" id="PS50004"/>
    </source>
</evidence>
<dbReference type="SMART" id="SM00239">
    <property type="entry name" value="C2"/>
    <property type="match status" value="1"/>
</dbReference>
<keyword evidence="2" id="KW-0106">Calcium</keyword>
<feature type="domain" description="C2" evidence="3">
    <location>
        <begin position="1"/>
        <end position="111"/>
    </location>
</feature>
<comment type="caution">
    <text evidence="4">The sequence shown here is derived from an EMBL/GenBank/DDBJ whole genome shotgun (WGS) entry which is preliminary data.</text>
</comment>
<dbReference type="EMBL" id="JAEPRB010000027">
    <property type="protein sequence ID" value="KAG2225520.1"/>
    <property type="molecule type" value="Genomic_DNA"/>
</dbReference>
<dbReference type="PANTHER" id="PTHR46502:SF2">
    <property type="entry name" value="16 KDA PHLOEM PROTEIN 2"/>
    <property type="match status" value="1"/>
</dbReference>
<dbReference type="PROSITE" id="PS50004">
    <property type="entry name" value="C2"/>
    <property type="match status" value="1"/>
</dbReference>
<dbReference type="PANTHER" id="PTHR46502">
    <property type="entry name" value="C2 DOMAIN-CONTAINING"/>
    <property type="match status" value="1"/>
</dbReference>
<accession>A0A8H7S9U4</accession>
<protein>
    <recommendedName>
        <fullName evidence="3">C2 domain-containing protein</fullName>
    </recommendedName>
</protein>
<dbReference type="SUPFAM" id="SSF49562">
    <property type="entry name" value="C2 domain (Calcium/lipid-binding domain, CaLB)"/>
    <property type="match status" value="1"/>
</dbReference>
<dbReference type="Pfam" id="PF00168">
    <property type="entry name" value="C2"/>
    <property type="match status" value="1"/>
</dbReference>
<sequence length="134" mass="15022">MVFGNTSTPSGILTVTLCEGKGLKDKDLIGKNDPYVELWLDDNYKQRSSNISGTNNPVWNETFSFNITKSSHDKKLYLKVYDKDLVGCDKIGDTKFDLKDVYSGKEFDGWVSLPAKLGLTSHGELHLKINFTPN</sequence>
<dbReference type="InterPro" id="IPR035892">
    <property type="entry name" value="C2_domain_sf"/>
</dbReference>
<dbReference type="Gene3D" id="2.60.40.150">
    <property type="entry name" value="C2 domain"/>
    <property type="match status" value="1"/>
</dbReference>
<reference evidence="4 5" key="1">
    <citation type="submission" date="2020-12" db="EMBL/GenBank/DDBJ databases">
        <title>Metabolic potential, ecology and presence of endohyphal bacteria is reflected in genomic diversity of Mucoromycotina.</title>
        <authorList>
            <person name="Muszewska A."/>
            <person name="Okrasinska A."/>
            <person name="Steczkiewicz K."/>
            <person name="Drgas O."/>
            <person name="Orlowska M."/>
            <person name="Perlinska-Lenart U."/>
            <person name="Aleksandrzak-Piekarczyk T."/>
            <person name="Szatraj K."/>
            <person name="Zielenkiewicz U."/>
            <person name="Pilsyk S."/>
            <person name="Malc E."/>
            <person name="Mieczkowski P."/>
            <person name="Kruszewska J.S."/>
            <person name="Biernat P."/>
            <person name="Pawlowska J."/>
        </authorList>
    </citation>
    <scope>NUCLEOTIDE SEQUENCE [LARGE SCALE GENOMIC DNA]</scope>
    <source>
        <strain evidence="4 5">CBS 142.35</strain>
    </source>
</reference>
<dbReference type="CDD" id="cd00030">
    <property type="entry name" value="C2"/>
    <property type="match status" value="1"/>
</dbReference>
<keyword evidence="5" id="KW-1185">Reference proteome</keyword>
<name>A0A8H7S9U4_9FUNG</name>
<dbReference type="OrthoDB" id="270970at2759"/>
<organism evidence="4 5">
    <name type="scientific">Circinella minor</name>
    <dbReference type="NCBI Taxonomy" id="1195481"/>
    <lineage>
        <taxon>Eukaryota</taxon>
        <taxon>Fungi</taxon>
        <taxon>Fungi incertae sedis</taxon>
        <taxon>Mucoromycota</taxon>
        <taxon>Mucoromycotina</taxon>
        <taxon>Mucoromycetes</taxon>
        <taxon>Mucorales</taxon>
        <taxon>Lichtheimiaceae</taxon>
        <taxon>Circinella</taxon>
    </lineage>
</organism>
<dbReference type="AlphaFoldDB" id="A0A8H7S9U4"/>
<dbReference type="InterPro" id="IPR000008">
    <property type="entry name" value="C2_dom"/>
</dbReference>
<keyword evidence="1" id="KW-0479">Metal-binding</keyword>
<evidence type="ECO:0000313" key="4">
    <source>
        <dbReference type="EMBL" id="KAG2225520.1"/>
    </source>
</evidence>